<comment type="caution">
    <text evidence="1">The sequence shown here is derived from an EMBL/GenBank/DDBJ whole genome shotgun (WGS) entry which is preliminary data.</text>
</comment>
<dbReference type="OrthoDB" id="292518at2"/>
<dbReference type="RefSeq" id="WP_146514117.1">
    <property type="nucleotide sequence ID" value="NZ_SJPI01000001.1"/>
</dbReference>
<dbReference type="AlphaFoldDB" id="A0A5C5WTK1"/>
<sequence>MFEHQLTSLLSRDADPVAAGWQLRELADASIEKAPLLLEQLAQLSSQAPTADPAILGGLIRVLHTTTLQPGGDVAEVLDFDQLRELTSKVPESTPNRHLLLQLAASIRTQESLNWLVDCLIESPPTDWINAAQSLSPLMKYNDWPIAAVFPRVFGALQHPSLASTLLDLANYLYRSGRIDQHPASGRETMLNALLGEVTGRLAQFEENPRVFGDDVNTVQTRLGEAVALAVSLCDSVGLLGDESAISKLNQTIELKHRRVQCEAAGALARLGDDLGKKRLIELAAEPSARLRAIHYADELHFGELIDEKYRSDEATAEAEMTLWLSQPAQMGVPPTSVEVVHRKRMLWPSFNDPVDILLVRFEYNFGERIYSNVGVTGPVTFALGADVADLPMNDIYAIYAGWHADHPEIFVVPSEQLNEAQVRVMRSLSEHLERSEFESLKPALLGIFLDEKAGVFEATRDGKPCLVVSDGLETIEQPTSGRLRPLSAIDLFNLYKGRKMLRTFNNEIDSDSESDETNELDSPS</sequence>
<dbReference type="SUPFAM" id="SSF48431">
    <property type="entry name" value="Lipovitellin-phosvitin complex, superhelical domain"/>
    <property type="match status" value="1"/>
</dbReference>
<reference evidence="1 2" key="1">
    <citation type="submission" date="2019-02" db="EMBL/GenBank/DDBJ databases">
        <title>Deep-cultivation of Planctomycetes and their phenomic and genomic characterization uncovers novel biology.</title>
        <authorList>
            <person name="Wiegand S."/>
            <person name="Jogler M."/>
            <person name="Boedeker C."/>
            <person name="Pinto D."/>
            <person name="Vollmers J."/>
            <person name="Rivas-Marin E."/>
            <person name="Kohn T."/>
            <person name="Peeters S.H."/>
            <person name="Heuer A."/>
            <person name="Rast P."/>
            <person name="Oberbeckmann S."/>
            <person name="Bunk B."/>
            <person name="Jeske O."/>
            <person name="Meyerdierks A."/>
            <person name="Storesund J.E."/>
            <person name="Kallscheuer N."/>
            <person name="Luecker S."/>
            <person name="Lage O.M."/>
            <person name="Pohl T."/>
            <person name="Merkel B.J."/>
            <person name="Hornburger P."/>
            <person name="Mueller R.-W."/>
            <person name="Bruemmer F."/>
            <person name="Labrenz M."/>
            <person name="Spormann A.M."/>
            <person name="Op Den Camp H."/>
            <person name="Overmann J."/>
            <person name="Amann R."/>
            <person name="Jetten M.S.M."/>
            <person name="Mascher T."/>
            <person name="Medema M.H."/>
            <person name="Devos D.P."/>
            <person name="Kaster A.-K."/>
            <person name="Ovreas L."/>
            <person name="Rohde M."/>
            <person name="Galperin M.Y."/>
            <person name="Jogler C."/>
        </authorList>
    </citation>
    <scope>NUCLEOTIDE SEQUENCE [LARGE SCALE GENOMIC DNA]</scope>
    <source>
        <strain evidence="1 2">Pla22</strain>
    </source>
</reference>
<organism evidence="1 2">
    <name type="scientific">Rubripirellula amarantea</name>
    <dbReference type="NCBI Taxonomy" id="2527999"/>
    <lineage>
        <taxon>Bacteria</taxon>
        <taxon>Pseudomonadati</taxon>
        <taxon>Planctomycetota</taxon>
        <taxon>Planctomycetia</taxon>
        <taxon>Pirellulales</taxon>
        <taxon>Pirellulaceae</taxon>
        <taxon>Rubripirellula</taxon>
    </lineage>
</organism>
<accession>A0A5C5WTK1</accession>
<dbReference type="InterPro" id="IPR011030">
    <property type="entry name" value="Lipovitellin_superhlx_dom"/>
</dbReference>
<name>A0A5C5WTK1_9BACT</name>
<evidence type="ECO:0000313" key="1">
    <source>
        <dbReference type="EMBL" id="TWT53997.1"/>
    </source>
</evidence>
<keyword evidence="2" id="KW-1185">Reference proteome</keyword>
<evidence type="ECO:0008006" key="3">
    <source>
        <dbReference type="Google" id="ProtNLM"/>
    </source>
</evidence>
<dbReference type="Proteomes" id="UP000316598">
    <property type="component" value="Unassembled WGS sequence"/>
</dbReference>
<gene>
    <name evidence="1" type="ORF">Pla22_16310</name>
</gene>
<proteinExistence type="predicted"/>
<protein>
    <recommendedName>
        <fullName evidence="3">HEAT repeat protein</fullName>
    </recommendedName>
</protein>
<dbReference type="EMBL" id="SJPI01000001">
    <property type="protein sequence ID" value="TWT53997.1"/>
    <property type="molecule type" value="Genomic_DNA"/>
</dbReference>
<evidence type="ECO:0000313" key="2">
    <source>
        <dbReference type="Proteomes" id="UP000316598"/>
    </source>
</evidence>